<comment type="subcellular location">
    <subcellularLocation>
        <location evidence="1">Cell inner membrane</location>
        <topology evidence="1">Peripheral membrane protein</topology>
    </subcellularLocation>
</comment>
<comment type="similarity">
    <text evidence="2">Belongs to the ABC transporter superfamily.</text>
</comment>
<evidence type="ECO:0000256" key="5">
    <source>
        <dbReference type="ARBA" id="ARBA00022741"/>
    </source>
</evidence>
<accession>A0A6J4U1F7</accession>
<dbReference type="PROSITE" id="PS50893">
    <property type="entry name" value="ABC_TRANSPORTER_2"/>
    <property type="match status" value="1"/>
</dbReference>
<evidence type="ECO:0000256" key="1">
    <source>
        <dbReference type="ARBA" id="ARBA00004417"/>
    </source>
</evidence>
<sequence length="335" mass="35581">MTPPPILRVRGLETSFATSGGLVRAVDGVSFDVGPGEAFGLVGESGCGKSATCRSIIGLLPGHATTAGAVEFNGQNLLAATPEAMRRVRGAEIAMVFQDPMTALNPVARIGDQVAEAVRAHQRVGHRAARARALELLRLVGIPAPERRLDDYPHRFSGGMRQRVVIAIALAGEPRILLADEPTTALDVTIQDQILTLLVRLQAELGMSVVLVSHDLGVVARVCQRVAVMYAGQIVEQGPVETVLGAPRHPYTIGLLASLPGIAGRARYLRPIPGAPPSLLDPPSGCRFHPRCPFATERCPTWAVERLPVGPDHDAACWRQEAIAEESRLAAVGTT</sequence>
<dbReference type="EMBL" id="CADCWF010000020">
    <property type="protein sequence ID" value="CAA9537481.1"/>
    <property type="molecule type" value="Genomic_DNA"/>
</dbReference>
<dbReference type="Gene3D" id="3.40.50.300">
    <property type="entry name" value="P-loop containing nucleotide triphosphate hydrolases"/>
    <property type="match status" value="1"/>
</dbReference>
<keyword evidence="6 9" id="KW-0067">ATP-binding</keyword>
<organism evidence="9">
    <name type="scientific">uncultured Thermomicrobiales bacterium</name>
    <dbReference type="NCBI Taxonomy" id="1645740"/>
    <lineage>
        <taxon>Bacteria</taxon>
        <taxon>Pseudomonadati</taxon>
        <taxon>Thermomicrobiota</taxon>
        <taxon>Thermomicrobia</taxon>
        <taxon>Thermomicrobiales</taxon>
        <taxon>environmental samples</taxon>
    </lineage>
</organism>
<dbReference type="InterPro" id="IPR003439">
    <property type="entry name" value="ABC_transporter-like_ATP-bd"/>
</dbReference>
<dbReference type="Pfam" id="PF08352">
    <property type="entry name" value="oligo_HPY"/>
    <property type="match status" value="1"/>
</dbReference>
<gene>
    <name evidence="9" type="ORF">AVDCRST_MAG59-457</name>
</gene>
<dbReference type="InterPro" id="IPR003593">
    <property type="entry name" value="AAA+_ATPase"/>
</dbReference>
<dbReference type="Pfam" id="PF00005">
    <property type="entry name" value="ABC_tran"/>
    <property type="match status" value="1"/>
</dbReference>
<dbReference type="GO" id="GO:0015833">
    <property type="term" value="P:peptide transport"/>
    <property type="evidence" value="ECO:0007669"/>
    <property type="project" value="InterPro"/>
</dbReference>
<dbReference type="GO" id="GO:0016887">
    <property type="term" value="F:ATP hydrolysis activity"/>
    <property type="evidence" value="ECO:0007669"/>
    <property type="project" value="InterPro"/>
</dbReference>
<proteinExistence type="inferred from homology"/>
<dbReference type="InterPro" id="IPR013563">
    <property type="entry name" value="Oligopep_ABC_C"/>
</dbReference>
<keyword evidence="4" id="KW-1003">Cell membrane</keyword>
<evidence type="ECO:0000256" key="6">
    <source>
        <dbReference type="ARBA" id="ARBA00022840"/>
    </source>
</evidence>
<evidence type="ECO:0000256" key="7">
    <source>
        <dbReference type="ARBA" id="ARBA00023136"/>
    </source>
</evidence>
<dbReference type="GO" id="GO:0005886">
    <property type="term" value="C:plasma membrane"/>
    <property type="evidence" value="ECO:0007669"/>
    <property type="project" value="UniProtKB-SubCell"/>
</dbReference>
<evidence type="ECO:0000259" key="8">
    <source>
        <dbReference type="PROSITE" id="PS50893"/>
    </source>
</evidence>
<feature type="domain" description="ABC transporter" evidence="8">
    <location>
        <begin position="7"/>
        <end position="256"/>
    </location>
</feature>
<dbReference type="PANTHER" id="PTHR43297">
    <property type="entry name" value="OLIGOPEPTIDE TRANSPORT ATP-BINDING PROTEIN APPD"/>
    <property type="match status" value="1"/>
</dbReference>
<name>A0A6J4U1F7_9BACT</name>
<dbReference type="GO" id="GO:0005524">
    <property type="term" value="F:ATP binding"/>
    <property type="evidence" value="ECO:0007669"/>
    <property type="project" value="UniProtKB-KW"/>
</dbReference>
<keyword evidence="5" id="KW-0547">Nucleotide-binding</keyword>
<evidence type="ECO:0000313" key="9">
    <source>
        <dbReference type="EMBL" id="CAA9537481.1"/>
    </source>
</evidence>
<dbReference type="FunFam" id="3.40.50.300:FF:000016">
    <property type="entry name" value="Oligopeptide ABC transporter ATP-binding component"/>
    <property type="match status" value="1"/>
</dbReference>
<protein>
    <submittedName>
        <fullName evidence="9">ABC transporter, ATP-binding protein (Cluster 5, nickel/peptides/opines) / ABC transporter, ATP-binding protein (Cluster 5, nickel/peptides/opines)</fullName>
    </submittedName>
</protein>
<dbReference type="InterPro" id="IPR017871">
    <property type="entry name" value="ABC_transporter-like_CS"/>
</dbReference>
<evidence type="ECO:0000256" key="2">
    <source>
        <dbReference type="ARBA" id="ARBA00005417"/>
    </source>
</evidence>
<dbReference type="SUPFAM" id="SSF52540">
    <property type="entry name" value="P-loop containing nucleoside triphosphate hydrolases"/>
    <property type="match status" value="1"/>
</dbReference>
<keyword evidence="3" id="KW-0813">Transport</keyword>
<reference evidence="9" key="1">
    <citation type="submission" date="2020-02" db="EMBL/GenBank/DDBJ databases">
        <authorList>
            <person name="Meier V. D."/>
        </authorList>
    </citation>
    <scope>NUCLEOTIDE SEQUENCE</scope>
    <source>
        <strain evidence="9">AVDCRST_MAG59</strain>
    </source>
</reference>
<dbReference type="AlphaFoldDB" id="A0A6J4U1F7"/>
<dbReference type="NCBIfam" id="TIGR01727">
    <property type="entry name" value="oligo_HPY"/>
    <property type="match status" value="1"/>
</dbReference>
<dbReference type="SMART" id="SM00382">
    <property type="entry name" value="AAA"/>
    <property type="match status" value="1"/>
</dbReference>
<dbReference type="CDD" id="cd03257">
    <property type="entry name" value="ABC_NikE_OppD_transporters"/>
    <property type="match status" value="1"/>
</dbReference>
<evidence type="ECO:0000256" key="3">
    <source>
        <dbReference type="ARBA" id="ARBA00022448"/>
    </source>
</evidence>
<dbReference type="PANTHER" id="PTHR43297:SF2">
    <property type="entry name" value="DIPEPTIDE TRANSPORT ATP-BINDING PROTEIN DPPD"/>
    <property type="match status" value="1"/>
</dbReference>
<evidence type="ECO:0000256" key="4">
    <source>
        <dbReference type="ARBA" id="ARBA00022475"/>
    </source>
</evidence>
<keyword evidence="7" id="KW-0472">Membrane</keyword>
<dbReference type="InterPro" id="IPR050388">
    <property type="entry name" value="ABC_Ni/Peptide_Import"/>
</dbReference>
<dbReference type="InterPro" id="IPR027417">
    <property type="entry name" value="P-loop_NTPase"/>
</dbReference>
<dbReference type="PROSITE" id="PS00211">
    <property type="entry name" value="ABC_TRANSPORTER_1"/>
    <property type="match status" value="1"/>
</dbReference>